<dbReference type="InterPro" id="IPR000182">
    <property type="entry name" value="GNAT_dom"/>
</dbReference>
<keyword evidence="3" id="KW-1185">Reference proteome</keyword>
<dbReference type="GO" id="GO:0016746">
    <property type="term" value="F:acyltransferase activity"/>
    <property type="evidence" value="ECO:0007669"/>
    <property type="project" value="UniProtKB-KW"/>
</dbReference>
<gene>
    <name evidence="2" type="ORF">ACFOD4_15700</name>
</gene>
<dbReference type="Pfam" id="PF13302">
    <property type="entry name" value="Acetyltransf_3"/>
    <property type="match status" value="1"/>
</dbReference>
<feature type="domain" description="N-acetyltransferase" evidence="1">
    <location>
        <begin position="9"/>
        <end position="181"/>
    </location>
</feature>
<evidence type="ECO:0000313" key="3">
    <source>
        <dbReference type="Proteomes" id="UP001595593"/>
    </source>
</evidence>
<dbReference type="EC" id="2.3.-.-" evidence="2"/>
<dbReference type="PROSITE" id="PS51186">
    <property type="entry name" value="GNAT"/>
    <property type="match status" value="1"/>
</dbReference>
<keyword evidence="2" id="KW-0012">Acyltransferase</keyword>
<evidence type="ECO:0000313" key="2">
    <source>
        <dbReference type="EMBL" id="MFC3126508.1"/>
    </source>
</evidence>
<reference evidence="3" key="1">
    <citation type="journal article" date="2019" name="Int. J. Syst. Evol. Microbiol.">
        <title>The Global Catalogue of Microorganisms (GCM) 10K type strain sequencing project: providing services to taxonomists for standard genome sequencing and annotation.</title>
        <authorList>
            <consortium name="The Broad Institute Genomics Platform"/>
            <consortium name="The Broad Institute Genome Sequencing Center for Infectious Disease"/>
            <person name="Wu L."/>
            <person name="Ma J."/>
        </authorList>
    </citation>
    <scope>NUCLEOTIDE SEQUENCE [LARGE SCALE GENOMIC DNA]</scope>
    <source>
        <strain evidence="3">KCTC 52094</strain>
    </source>
</reference>
<dbReference type="EMBL" id="JBHRTN010000018">
    <property type="protein sequence ID" value="MFC3126508.1"/>
    <property type="molecule type" value="Genomic_DNA"/>
</dbReference>
<sequence length="186" mass="20353">MTTLHGARVMLRPWRADDRSAFATLNADPAVMRHFPAPLTAAESDGFMDRIGGHFAAHGYGFWAVELRNRPGAIGLCGLACLPWANIPWEAPNDPPVEIGWRLATPFHGKGLAREAAELSLSHGFGTLGLGEIVAFTAPGNAASWGLMERLGMCRAGEFDHPRLPEGHVLRRQVLYRLRREAWHGG</sequence>
<evidence type="ECO:0000259" key="1">
    <source>
        <dbReference type="PROSITE" id="PS51186"/>
    </source>
</evidence>
<dbReference type="Gene3D" id="3.40.630.30">
    <property type="match status" value="1"/>
</dbReference>
<dbReference type="PANTHER" id="PTHR43792:SF1">
    <property type="entry name" value="N-ACETYLTRANSFERASE DOMAIN-CONTAINING PROTEIN"/>
    <property type="match status" value="1"/>
</dbReference>
<accession>A0ABV7G3U7</accession>
<dbReference type="SUPFAM" id="SSF55729">
    <property type="entry name" value="Acyl-CoA N-acyltransferases (Nat)"/>
    <property type="match status" value="1"/>
</dbReference>
<organism evidence="2 3">
    <name type="scientific">Teichococcus globiformis</name>
    <dbReference type="NCBI Taxonomy" id="2307229"/>
    <lineage>
        <taxon>Bacteria</taxon>
        <taxon>Pseudomonadati</taxon>
        <taxon>Pseudomonadota</taxon>
        <taxon>Alphaproteobacteria</taxon>
        <taxon>Acetobacterales</taxon>
        <taxon>Roseomonadaceae</taxon>
        <taxon>Roseomonas</taxon>
    </lineage>
</organism>
<dbReference type="Proteomes" id="UP001595593">
    <property type="component" value="Unassembled WGS sequence"/>
</dbReference>
<protein>
    <submittedName>
        <fullName evidence="2">GNAT family N-acetyltransferase</fullName>
        <ecNumber evidence="2">2.3.-.-</ecNumber>
    </submittedName>
</protein>
<keyword evidence="2" id="KW-0808">Transferase</keyword>
<name>A0ABV7G3U7_9PROT</name>
<dbReference type="InterPro" id="IPR016181">
    <property type="entry name" value="Acyl_CoA_acyltransferase"/>
</dbReference>
<dbReference type="RefSeq" id="WP_379597883.1">
    <property type="nucleotide sequence ID" value="NZ_JBHRTN010000018.1"/>
</dbReference>
<proteinExistence type="predicted"/>
<comment type="caution">
    <text evidence="2">The sequence shown here is derived from an EMBL/GenBank/DDBJ whole genome shotgun (WGS) entry which is preliminary data.</text>
</comment>
<dbReference type="InterPro" id="IPR051531">
    <property type="entry name" value="N-acetyltransferase"/>
</dbReference>
<dbReference type="PANTHER" id="PTHR43792">
    <property type="entry name" value="GNAT FAMILY, PUTATIVE (AFU_ORTHOLOGUE AFUA_3G00765)-RELATED-RELATED"/>
    <property type="match status" value="1"/>
</dbReference>